<dbReference type="Proteomes" id="UP000237718">
    <property type="component" value="Unassembled WGS sequence"/>
</dbReference>
<sequence length="337" mass="37277">MHYINISDLVDRDWRFLEPVSTAPELSWDMRYGRPQNRLERLVTRPAVARYRACTSAVWSARRRSDAVLVSHLPNVTLATAGLARLIAPGRPHVAFAFNYTHLPEGRRLALSQRYFQDVAEFVVFSRHEVGLYADLFDLPPSRFTFLPWAMQAPEVASHHPPPFEGAYLSAIGGEGRDYHVLAEAMRAAQDLQLAIVARPDSIEGICFPENVKVFTNLPGPVTWAIAQKSCGMAIPLRTDRTPNGHVTLVGAQLLGVPLAVTRSAGVADYVDSETALLVSPQDAGEMAHALRALTEDTEAAQTRAALAQKRAGLRSDVAVWLRYFTELDLRLSDGRL</sequence>
<evidence type="ECO:0000313" key="2">
    <source>
        <dbReference type="Proteomes" id="UP000237718"/>
    </source>
</evidence>
<protein>
    <submittedName>
        <fullName evidence="1">Uncharacterized protein</fullName>
    </submittedName>
</protein>
<gene>
    <name evidence="1" type="ORF">CLV89_103389</name>
</gene>
<evidence type="ECO:0000313" key="1">
    <source>
        <dbReference type="EMBL" id="PRZ49074.1"/>
    </source>
</evidence>
<accession>A0A2T1AKF2</accession>
<reference evidence="1 2" key="1">
    <citation type="submission" date="2018-03" db="EMBL/GenBank/DDBJ databases">
        <title>Genomic Encyclopedia of Archaeal and Bacterial Type Strains, Phase II (KMG-II): from individual species to whole genera.</title>
        <authorList>
            <person name="Goeker M."/>
        </authorList>
    </citation>
    <scope>NUCLEOTIDE SEQUENCE [LARGE SCALE GENOMIC DNA]</scope>
    <source>
        <strain evidence="1 2">DSM 25328</strain>
    </source>
</reference>
<dbReference type="SUPFAM" id="SSF53756">
    <property type="entry name" value="UDP-Glycosyltransferase/glycogen phosphorylase"/>
    <property type="match status" value="1"/>
</dbReference>
<dbReference type="EMBL" id="PVUF01000003">
    <property type="protein sequence ID" value="PRZ49074.1"/>
    <property type="molecule type" value="Genomic_DNA"/>
</dbReference>
<dbReference type="OrthoDB" id="8226882at2"/>
<organism evidence="1 2">
    <name type="scientific">Tritonibacter scottomollicae</name>
    <name type="common">Epibacterium scottomollicae</name>
    <dbReference type="NCBI Taxonomy" id="483013"/>
    <lineage>
        <taxon>Bacteria</taxon>
        <taxon>Pseudomonadati</taxon>
        <taxon>Pseudomonadota</taxon>
        <taxon>Alphaproteobacteria</taxon>
        <taxon>Rhodobacterales</taxon>
        <taxon>Paracoccaceae</taxon>
        <taxon>Tritonibacter</taxon>
    </lineage>
</organism>
<comment type="caution">
    <text evidence="1">The sequence shown here is derived from an EMBL/GenBank/DDBJ whole genome shotgun (WGS) entry which is preliminary data.</text>
</comment>
<proteinExistence type="predicted"/>
<dbReference type="AlphaFoldDB" id="A0A2T1AKF2"/>
<name>A0A2T1AKF2_TRISK</name>
<dbReference type="Gene3D" id="3.40.50.2000">
    <property type="entry name" value="Glycogen Phosphorylase B"/>
    <property type="match status" value="1"/>
</dbReference>
<dbReference type="RefSeq" id="WP_106163075.1">
    <property type="nucleotide sequence ID" value="NZ_PVUF01000003.1"/>
</dbReference>